<evidence type="ECO:0000313" key="1">
    <source>
        <dbReference type="EMBL" id="OEH73794.1"/>
    </source>
</evidence>
<name>A0A1D3CRG8_9EIME</name>
<evidence type="ECO:0000313" key="2">
    <source>
        <dbReference type="Proteomes" id="UP000095192"/>
    </source>
</evidence>
<protein>
    <submittedName>
        <fullName evidence="1">Uncharacterized protein</fullName>
    </submittedName>
</protein>
<keyword evidence="2" id="KW-1185">Reference proteome</keyword>
<organism evidence="1 2">
    <name type="scientific">Cyclospora cayetanensis</name>
    <dbReference type="NCBI Taxonomy" id="88456"/>
    <lineage>
        <taxon>Eukaryota</taxon>
        <taxon>Sar</taxon>
        <taxon>Alveolata</taxon>
        <taxon>Apicomplexa</taxon>
        <taxon>Conoidasida</taxon>
        <taxon>Coccidia</taxon>
        <taxon>Eucoccidiorida</taxon>
        <taxon>Eimeriorina</taxon>
        <taxon>Eimeriidae</taxon>
        <taxon>Cyclospora</taxon>
    </lineage>
</organism>
<dbReference type="Proteomes" id="UP000095192">
    <property type="component" value="Unassembled WGS sequence"/>
</dbReference>
<dbReference type="AlphaFoldDB" id="A0A1D3CRG8"/>
<gene>
    <name evidence="1" type="ORF">cyc_06282</name>
</gene>
<reference evidence="1 2" key="1">
    <citation type="journal article" date="2016" name="BMC Genomics">
        <title>Comparative genomics reveals Cyclospora cayetanensis possesses coccidia-like metabolism and invasion components but unique surface antigens.</title>
        <authorList>
            <person name="Liu S."/>
            <person name="Wang L."/>
            <person name="Zheng H."/>
            <person name="Xu Z."/>
            <person name="Roellig D.M."/>
            <person name="Li N."/>
            <person name="Frace M.A."/>
            <person name="Tang K."/>
            <person name="Arrowood M.J."/>
            <person name="Moss D.M."/>
            <person name="Zhang L."/>
            <person name="Feng Y."/>
            <person name="Xiao L."/>
        </authorList>
    </citation>
    <scope>NUCLEOTIDE SEQUENCE [LARGE SCALE GENOMIC DNA]</scope>
    <source>
        <strain evidence="1 2">CHN_HEN01</strain>
    </source>
</reference>
<proteinExistence type="predicted"/>
<dbReference type="VEuPathDB" id="ToxoDB:cyc_06282"/>
<sequence length="122" mass="13668">MLVCFPLNQSAGIEDSTLLAELPQKYLVDCNSRGQAIEMIRHIHAVEVWKIIASCVSKVFQSRSERAKRPDGRKGAHQNLAAEELPSVTDSFSQMLWFVADHWRESMISSTSGGFWLSVQSS</sequence>
<accession>A0A1D3CRG8</accession>
<comment type="caution">
    <text evidence="1">The sequence shown here is derived from an EMBL/GenBank/DDBJ whole genome shotgun (WGS) entry which is preliminary data.</text>
</comment>
<dbReference type="EMBL" id="JROU02002242">
    <property type="protein sequence ID" value="OEH73794.1"/>
    <property type="molecule type" value="Genomic_DNA"/>
</dbReference>
<dbReference type="InParanoid" id="A0A1D3CRG8"/>